<organism evidence="2">
    <name type="scientific">Chaetoceros debilis</name>
    <dbReference type="NCBI Taxonomy" id="122233"/>
    <lineage>
        <taxon>Eukaryota</taxon>
        <taxon>Sar</taxon>
        <taxon>Stramenopiles</taxon>
        <taxon>Ochrophyta</taxon>
        <taxon>Bacillariophyta</taxon>
        <taxon>Coscinodiscophyceae</taxon>
        <taxon>Chaetocerotophycidae</taxon>
        <taxon>Chaetocerotales</taxon>
        <taxon>Chaetocerotaceae</taxon>
        <taxon>Chaetoceros</taxon>
    </lineage>
</organism>
<evidence type="ECO:0000256" key="1">
    <source>
        <dbReference type="SAM" id="MobiDB-lite"/>
    </source>
</evidence>
<dbReference type="EMBL" id="HBIO01012495">
    <property type="protein sequence ID" value="CAE0464861.1"/>
    <property type="molecule type" value="Transcribed_RNA"/>
</dbReference>
<protein>
    <submittedName>
        <fullName evidence="2">Uncharacterized protein</fullName>
    </submittedName>
</protein>
<dbReference type="AlphaFoldDB" id="A0A7S3Q402"/>
<feature type="compositionally biased region" description="Polar residues" evidence="1">
    <location>
        <begin position="128"/>
        <end position="141"/>
    </location>
</feature>
<feature type="region of interest" description="Disordered" evidence="1">
    <location>
        <begin position="128"/>
        <end position="154"/>
    </location>
</feature>
<evidence type="ECO:0000313" key="2">
    <source>
        <dbReference type="EMBL" id="CAE0464861.1"/>
    </source>
</evidence>
<sequence length="178" mass="19981">MFYSNNRDVQDFIVNVLHHQLRLSLFNGSDVFNEEQGLRERFASLAKVLESSHWPANKGRDVDNLDIQLPSVNGRYSVEGDTKNHSYFQGLWESAVINVNTDKSAYTNTISRDNNQGQRLSVLASLSRGQASPVSGSNSVPLISPDKEGSAEPLPDDLNAGWDIVWEFWQRGFKGIRL</sequence>
<accession>A0A7S3Q402</accession>
<name>A0A7S3Q402_9STRA</name>
<gene>
    <name evidence="2" type="ORF">CDEB00056_LOCUS9702</name>
</gene>
<proteinExistence type="predicted"/>
<reference evidence="2" key="1">
    <citation type="submission" date="2021-01" db="EMBL/GenBank/DDBJ databases">
        <authorList>
            <person name="Corre E."/>
            <person name="Pelletier E."/>
            <person name="Niang G."/>
            <person name="Scheremetjew M."/>
            <person name="Finn R."/>
            <person name="Kale V."/>
            <person name="Holt S."/>
            <person name="Cochrane G."/>
            <person name="Meng A."/>
            <person name="Brown T."/>
            <person name="Cohen L."/>
        </authorList>
    </citation>
    <scope>NUCLEOTIDE SEQUENCE</scope>
    <source>
        <strain evidence="2">MM31A-1</strain>
    </source>
</reference>